<evidence type="ECO:0000313" key="3">
    <source>
        <dbReference type="Proteomes" id="UP001174908"/>
    </source>
</evidence>
<dbReference type="InterPro" id="IPR000835">
    <property type="entry name" value="HTH_MarR-typ"/>
</dbReference>
<dbReference type="InterPro" id="IPR039422">
    <property type="entry name" value="MarR/SlyA-like"/>
</dbReference>
<dbReference type="Pfam" id="PF12802">
    <property type="entry name" value="MarR_2"/>
    <property type="match status" value="1"/>
</dbReference>
<reference evidence="2" key="1">
    <citation type="submission" date="2023-06" db="EMBL/GenBank/DDBJ databases">
        <authorList>
            <person name="Jiang Y."/>
            <person name="Liu Q."/>
        </authorList>
    </citation>
    <scope>NUCLEOTIDE SEQUENCE</scope>
    <source>
        <strain evidence="2">CGMCC 1.12089</strain>
    </source>
</reference>
<dbReference type="PRINTS" id="PR00598">
    <property type="entry name" value="HTHMARR"/>
</dbReference>
<feature type="domain" description="HTH marR-type" evidence="1">
    <location>
        <begin position="27"/>
        <end position="163"/>
    </location>
</feature>
<sequence>MPRGFHRRPEQERESLGFEARFTEDNHQSLRLWLRMMACNIEIQQVLRRRLRAQFGMTLARFDYMAQVYRYERGLSMRALSNYLMVTGGNVTGLTRELQKEGWVTRELDPHDRRSYLVRLTPLGREVFERIATVHESWVVSLFAEMLPDDRARLTELLGQVRDLLAHAGEVRSDDESDIAPSPESLEQ</sequence>
<evidence type="ECO:0000259" key="1">
    <source>
        <dbReference type="PROSITE" id="PS50995"/>
    </source>
</evidence>
<dbReference type="PANTHER" id="PTHR33164:SF43">
    <property type="entry name" value="HTH-TYPE TRANSCRIPTIONAL REPRESSOR YETL"/>
    <property type="match status" value="1"/>
</dbReference>
<dbReference type="Gene3D" id="1.10.10.10">
    <property type="entry name" value="Winged helix-like DNA-binding domain superfamily/Winged helix DNA-binding domain"/>
    <property type="match status" value="1"/>
</dbReference>
<dbReference type="EMBL" id="JASZYV010000006">
    <property type="protein sequence ID" value="MDM0047249.1"/>
    <property type="molecule type" value="Genomic_DNA"/>
</dbReference>
<dbReference type="PROSITE" id="PS50995">
    <property type="entry name" value="HTH_MARR_2"/>
    <property type="match status" value="1"/>
</dbReference>
<dbReference type="SMART" id="SM00347">
    <property type="entry name" value="HTH_MARR"/>
    <property type="match status" value="1"/>
</dbReference>
<dbReference type="RefSeq" id="WP_286662366.1">
    <property type="nucleotide sequence ID" value="NZ_JASZYV010000006.1"/>
</dbReference>
<accession>A0ABT7NH37</accession>
<keyword evidence="3" id="KW-1185">Reference proteome</keyword>
<comment type="caution">
    <text evidence="2">The sequence shown here is derived from an EMBL/GenBank/DDBJ whole genome shotgun (WGS) entry which is preliminary data.</text>
</comment>
<dbReference type="PANTHER" id="PTHR33164">
    <property type="entry name" value="TRANSCRIPTIONAL REGULATOR, MARR FAMILY"/>
    <property type="match status" value="1"/>
</dbReference>
<protein>
    <submittedName>
        <fullName evidence="2">MarR family transcriptional regulator</fullName>
    </submittedName>
</protein>
<dbReference type="InterPro" id="IPR036388">
    <property type="entry name" value="WH-like_DNA-bd_sf"/>
</dbReference>
<proteinExistence type="predicted"/>
<dbReference type="SUPFAM" id="SSF46785">
    <property type="entry name" value="Winged helix' DNA-binding domain"/>
    <property type="match status" value="1"/>
</dbReference>
<organism evidence="2 3">
    <name type="scientific">Variovorax dokdonensis</name>
    <dbReference type="NCBI Taxonomy" id="344883"/>
    <lineage>
        <taxon>Bacteria</taxon>
        <taxon>Pseudomonadati</taxon>
        <taxon>Pseudomonadota</taxon>
        <taxon>Betaproteobacteria</taxon>
        <taxon>Burkholderiales</taxon>
        <taxon>Comamonadaceae</taxon>
        <taxon>Variovorax</taxon>
    </lineage>
</organism>
<name>A0ABT7NH37_9BURK</name>
<dbReference type="Proteomes" id="UP001174908">
    <property type="component" value="Unassembled WGS sequence"/>
</dbReference>
<dbReference type="InterPro" id="IPR036390">
    <property type="entry name" value="WH_DNA-bd_sf"/>
</dbReference>
<gene>
    <name evidence="2" type="ORF">QTH91_22340</name>
</gene>
<evidence type="ECO:0000313" key="2">
    <source>
        <dbReference type="EMBL" id="MDM0047249.1"/>
    </source>
</evidence>